<feature type="chain" id="PRO_5015423444" description="Esterase" evidence="1">
    <location>
        <begin position="21"/>
        <end position="382"/>
    </location>
</feature>
<proteinExistence type="predicted"/>
<dbReference type="Proteomes" id="UP000245468">
    <property type="component" value="Chromosome"/>
</dbReference>
<evidence type="ECO:0000256" key="1">
    <source>
        <dbReference type="SAM" id="SignalP"/>
    </source>
</evidence>
<dbReference type="GO" id="GO:0016747">
    <property type="term" value="F:acyltransferase activity, transferring groups other than amino-acyl groups"/>
    <property type="evidence" value="ECO:0007669"/>
    <property type="project" value="TreeGrafter"/>
</dbReference>
<dbReference type="SUPFAM" id="SSF53474">
    <property type="entry name" value="alpha/beta-Hydrolases"/>
    <property type="match status" value="1"/>
</dbReference>
<dbReference type="InterPro" id="IPR013783">
    <property type="entry name" value="Ig-like_fold"/>
</dbReference>
<keyword evidence="1" id="KW-0732">Signal</keyword>
<dbReference type="Gene3D" id="2.60.40.10">
    <property type="entry name" value="Immunoglobulins"/>
    <property type="match status" value="1"/>
</dbReference>
<dbReference type="InterPro" id="IPR014756">
    <property type="entry name" value="Ig_E-set"/>
</dbReference>
<organism evidence="2 3">
    <name type="scientific">Aquirufa nivalisilvae</name>
    <dbReference type="NCBI Taxonomy" id="2516557"/>
    <lineage>
        <taxon>Bacteria</taxon>
        <taxon>Pseudomonadati</taxon>
        <taxon>Bacteroidota</taxon>
        <taxon>Cytophagia</taxon>
        <taxon>Cytophagales</taxon>
        <taxon>Flectobacillaceae</taxon>
        <taxon>Aquirufa</taxon>
    </lineage>
</organism>
<dbReference type="CDD" id="cd11294">
    <property type="entry name" value="E_set_Esterase_like_N"/>
    <property type="match status" value="1"/>
</dbReference>
<reference evidence="3" key="1">
    <citation type="submission" date="2018-05" db="EMBL/GenBank/DDBJ databases">
        <title>Pseudarcicella sp. HME7025 Genome sequencing and assembly.</title>
        <authorList>
            <person name="Kim H."/>
            <person name="Kang H."/>
            <person name="Joh K."/>
        </authorList>
    </citation>
    <scope>NUCLEOTIDE SEQUENCE [LARGE SCALE GENOMIC DNA]</scope>
    <source>
        <strain evidence="3">HME7025</strain>
    </source>
</reference>
<dbReference type="KEGG" id="psez:HME7025_02672"/>
<dbReference type="OrthoDB" id="9803578at2"/>
<dbReference type="InterPro" id="IPR029058">
    <property type="entry name" value="AB_hydrolase_fold"/>
</dbReference>
<dbReference type="SUPFAM" id="SSF81296">
    <property type="entry name" value="E set domains"/>
    <property type="match status" value="1"/>
</dbReference>
<keyword evidence="3" id="KW-1185">Reference proteome</keyword>
<dbReference type="InterPro" id="IPR000801">
    <property type="entry name" value="Esterase-like"/>
</dbReference>
<dbReference type="PANTHER" id="PTHR48098:SF1">
    <property type="entry name" value="DIACYLGLYCEROL ACYLTRANSFERASE_MYCOLYLTRANSFERASE AG85A"/>
    <property type="match status" value="1"/>
</dbReference>
<sequence>MTKKHLFSILFVLLAWGSYAQELANFAGQKPIISPEIKDQEVFFRISNPYADTVKLYGSWMEKPTQSVLMKKDKTGLWTVSISKPSSELYTYHFIVDGITVTDPNNVLMQRDGTRYLSVLLIPGELSANYFEANKRGNLSQVWYDSPTIGVNRRMFVYTPFGYESSKEKYPVLYLLHGAGGDEDAWSTMGRTRQIMDNLIEKGLAKPMLVVMPNGNPGQQAAKTSMLPEKTFDRNDPKFADLYVNSIIKDIVPYIEKNFKVIANPKSRAIAGLSMGAGHTIRVTNLNPGFFSYICPLSNGIRIADEKAKADYNLQFQNLKKAGYKLYFLACGDSDFLIEPARLLDKTLTENGLKHSFFVNSGGHTWSNWRIYLNNFAPLLFK</sequence>
<dbReference type="PANTHER" id="PTHR48098">
    <property type="entry name" value="ENTEROCHELIN ESTERASE-RELATED"/>
    <property type="match status" value="1"/>
</dbReference>
<dbReference type="AlphaFoldDB" id="A0A2S2DZ05"/>
<evidence type="ECO:0000313" key="2">
    <source>
        <dbReference type="EMBL" id="AWL10512.1"/>
    </source>
</evidence>
<accession>A0A2S2DZ05</accession>
<dbReference type="InterPro" id="IPR050583">
    <property type="entry name" value="Mycobacterial_A85_antigen"/>
</dbReference>
<dbReference type="RefSeq" id="WP_109324848.1">
    <property type="nucleotide sequence ID" value="NZ_CP029346.1"/>
</dbReference>
<evidence type="ECO:0008006" key="4">
    <source>
        <dbReference type="Google" id="ProtNLM"/>
    </source>
</evidence>
<dbReference type="Gene3D" id="3.40.50.1820">
    <property type="entry name" value="alpha/beta hydrolase"/>
    <property type="match status" value="1"/>
</dbReference>
<gene>
    <name evidence="2" type="ORF">HME7025_02672</name>
</gene>
<evidence type="ECO:0000313" key="3">
    <source>
        <dbReference type="Proteomes" id="UP000245468"/>
    </source>
</evidence>
<protein>
    <recommendedName>
        <fullName evidence="4">Esterase</fullName>
    </recommendedName>
</protein>
<feature type="signal peptide" evidence="1">
    <location>
        <begin position="1"/>
        <end position="20"/>
    </location>
</feature>
<name>A0A2S2DZ05_9BACT</name>
<dbReference type="Pfam" id="PF00756">
    <property type="entry name" value="Esterase"/>
    <property type="match status" value="1"/>
</dbReference>
<dbReference type="EMBL" id="CP029346">
    <property type="protein sequence ID" value="AWL10512.1"/>
    <property type="molecule type" value="Genomic_DNA"/>
</dbReference>